<dbReference type="EMBL" id="RJKE01000001">
    <property type="protein sequence ID" value="ROO87978.1"/>
    <property type="molecule type" value="Genomic_DNA"/>
</dbReference>
<evidence type="ECO:0000256" key="1">
    <source>
        <dbReference type="ARBA" id="ARBA00023002"/>
    </source>
</evidence>
<dbReference type="InterPro" id="IPR036661">
    <property type="entry name" value="Luciferase-like_sf"/>
</dbReference>
<dbReference type="GO" id="GO:0004497">
    <property type="term" value="F:monooxygenase activity"/>
    <property type="evidence" value="ECO:0007669"/>
    <property type="project" value="UniProtKB-KW"/>
</dbReference>
<keyword evidence="1" id="KW-0560">Oxidoreductase</keyword>
<dbReference type="Proteomes" id="UP000272400">
    <property type="component" value="Unassembled WGS sequence"/>
</dbReference>
<organism evidence="4 5">
    <name type="scientific">Actinocorallia herbida</name>
    <dbReference type="NCBI Taxonomy" id="58109"/>
    <lineage>
        <taxon>Bacteria</taxon>
        <taxon>Bacillati</taxon>
        <taxon>Actinomycetota</taxon>
        <taxon>Actinomycetes</taxon>
        <taxon>Streptosporangiales</taxon>
        <taxon>Thermomonosporaceae</taxon>
        <taxon>Actinocorallia</taxon>
    </lineage>
</organism>
<dbReference type="GO" id="GO:0005829">
    <property type="term" value="C:cytosol"/>
    <property type="evidence" value="ECO:0007669"/>
    <property type="project" value="TreeGrafter"/>
</dbReference>
<keyword evidence="5" id="KW-1185">Reference proteome</keyword>
<dbReference type="SUPFAM" id="SSF51679">
    <property type="entry name" value="Bacterial luciferase-like"/>
    <property type="match status" value="1"/>
</dbReference>
<dbReference type="InterPro" id="IPR011251">
    <property type="entry name" value="Luciferase-like_dom"/>
</dbReference>
<evidence type="ECO:0000259" key="3">
    <source>
        <dbReference type="Pfam" id="PF00296"/>
    </source>
</evidence>
<feature type="domain" description="Luciferase-like" evidence="3">
    <location>
        <begin position="18"/>
        <end position="305"/>
    </location>
</feature>
<evidence type="ECO:0000313" key="5">
    <source>
        <dbReference type="Proteomes" id="UP000272400"/>
    </source>
</evidence>
<dbReference type="Gene3D" id="3.20.20.30">
    <property type="entry name" value="Luciferase-like domain"/>
    <property type="match status" value="1"/>
</dbReference>
<dbReference type="InterPro" id="IPR050766">
    <property type="entry name" value="Bact_Lucif_Oxidored"/>
</dbReference>
<comment type="caution">
    <text evidence="4">The sequence shown here is derived from an EMBL/GenBank/DDBJ whole genome shotgun (WGS) entry which is preliminary data.</text>
</comment>
<reference evidence="4 5" key="1">
    <citation type="submission" date="2018-11" db="EMBL/GenBank/DDBJ databases">
        <title>Sequencing the genomes of 1000 actinobacteria strains.</title>
        <authorList>
            <person name="Klenk H.-P."/>
        </authorList>
    </citation>
    <scope>NUCLEOTIDE SEQUENCE [LARGE SCALE GENOMIC DNA]</scope>
    <source>
        <strain evidence="4 5">DSM 44254</strain>
    </source>
</reference>
<evidence type="ECO:0000256" key="2">
    <source>
        <dbReference type="ARBA" id="ARBA00023033"/>
    </source>
</evidence>
<dbReference type="AlphaFoldDB" id="A0A3N1D4G6"/>
<name>A0A3N1D4G6_9ACTN</name>
<dbReference type="GO" id="GO:0016705">
    <property type="term" value="F:oxidoreductase activity, acting on paired donors, with incorporation or reduction of molecular oxygen"/>
    <property type="evidence" value="ECO:0007669"/>
    <property type="project" value="InterPro"/>
</dbReference>
<evidence type="ECO:0000313" key="4">
    <source>
        <dbReference type="EMBL" id="ROO87978.1"/>
    </source>
</evidence>
<dbReference type="PANTHER" id="PTHR30137">
    <property type="entry name" value="LUCIFERASE-LIKE MONOOXYGENASE"/>
    <property type="match status" value="1"/>
</dbReference>
<gene>
    <name evidence="4" type="ORF">EDD29_5630</name>
</gene>
<protein>
    <submittedName>
        <fullName evidence="4">Alkanesulfonate monooxygenase SsuD/methylene tetrahydromethanopterin reductase-like flavin-dependent oxidoreductase (Luciferase family)</fullName>
    </submittedName>
</protein>
<keyword evidence="2 4" id="KW-0503">Monooxygenase</keyword>
<sequence>MTFELGVYSFGNTPRQADGSRGPTAQAIRDVLEAIKLADEVGLDYFGVGEHHMRTMPLSSPTSLINAAAAATSRIKLSTAVTVLPTDDPIRVFQQLATAAALAPGRIELVAGRGSSTITFPLFDHDENDYDMLFASKLELLMAVNASENVTWHGPHRTRPLQNATIFPRPEQPLKIWLGTGGSPGSVYRAVELGLPMFLGILGGTPEHWAQYGHAYRKAWTQAGHPAEQADIAVAVHGFVADTGAQARSTYLEYEHRMMADGMAELGRPAPRRADRSAALGPGGMVFAGGPDEIADRILHLHGLLSHTRQILQMDVGGMPQRDVLRGIELLGTKVLPQIRAELARPRTA</sequence>
<proteinExistence type="predicted"/>
<accession>A0A3N1D4G6</accession>
<dbReference type="RefSeq" id="WP_123667199.1">
    <property type="nucleotide sequence ID" value="NZ_RJKE01000001.1"/>
</dbReference>
<dbReference type="PANTHER" id="PTHR30137:SF8">
    <property type="entry name" value="BLR5498 PROTEIN"/>
    <property type="match status" value="1"/>
</dbReference>
<dbReference type="OrthoDB" id="7903015at2"/>
<dbReference type="Pfam" id="PF00296">
    <property type="entry name" value="Bac_luciferase"/>
    <property type="match status" value="1"/>
</dbReference>